<dbReference type="AlphaFoldDB" id="A0AAN4Z072"/>
<evidence type="ECO:0000256" key="9">
    <source>
        <dbReference type="ARBA" id="ARBA00023136"/>
    </source>
</evidence>
<feature type="transmembrane region" description="Helical" evidence="14">
    <location>
        <begin position="157"/>
        <end position="185"/>
    </location>
</feature>
<keyword evidence="16" id="KW-1185">Reference proteome</keyword>
<dbReference type="Gene3D" id="1.10.287.820">
    <property type="entry name" value="Acid-sensing ion channel domain"/>
    <property type="match status" value="1"/>
</dbReference>
<keyword evidence="6 14" id="KW-1133">Transmembrane helix</keyword>
<reference evidence="16" key="1">
    <citation type="submission" date="2022-10" db="EMBL/GenBank/DDBJ databases">
        <title>Genome assembly of Pristionchus species.</title>
        <authorList>
            <person name="Yoshida K."/>
            <person name="Sommer R.J."/>
        </authorList>
    </citation>
    <scope>NUCLEOTIDE SEQUENCE [LARGE SCALE GENOMIC DNA]</scope>
    <source>
        <strain evidence="16">RS5460</strain>
    </source>
</reference>
<feature type="non-terminal residue" evidence="15">
    <location>
        <position position="1"/>
    </location>
</feature>
<dbReference type="Pfam" id="PF00858">
    <property type="entry name" value="ASC"/>
    <property type="match status" value="1"/>
</dbReference>
<comment type="caution">
    <text evidence="15">The sequence shown here is derived from an EMBL/GenBank/DDBJ whole genome shotgun (WGS) entry which is preliminary data.</text>
</comment>
<dbReference type="PANTHER" id="PTHR11690:SF177">
    <property type="entry name" value="EGF-LIKE DOMAIN-CONTAINING PROTEIN"/>
    <property type="match status" value="1"/>
</dbReference>
<evidence type="ECO:0000313" key="16">
    <source>
        <dbReference type="Proteomes" id="UP001328107"/>
    </source>
</evidence>
<keyword evidence="12 13" id="KW-0407">Ion channel</keyword>
<dbReference type="GO" id="GO:0015280">
    <property type="term" value="F:ligand-gated sodium channel activity"/>
    <property type="evidence" value="ECO:0007669"/>
    <property type="project" value="TreeGrafter"/>
</dbReference>
<keyword evidence="8 13" id="KW-0406">Ion transport</keyword>
<keyword evidence="10" id="KW-0325">Glycoprotein</keyword>
<keyword evidence="3 13" id="KW-0813">Transport</keyword>
<evidence type="ECO:0000256" key="8">
    <source>
        <dbReference type="ARBA" id="ARBA00023065"/>
    </source>
</evidence>
<keyword evidence="5 13" id="KW-0812">Transmembrane</keyword>
<evidence type="ECO:0008006" key="17">
    <source>
        <dbReference type="Google" id="ProtNLM"/>
    </source>
</evidence>
<evidence type="ECO:0000256" key="3">
    <source>
        <dbReference type="ARBA" id="ARBA00022448"/>
    </source>
</evidence>
<keyword evidence="11 13" id="KW-0739">Sodium transport</keyword>
<evidence type="ECO:0000256" key="10">
    <source>
        <dbReference type="ARBA" id="ARBA00023180"/>
    </source>
</evidence>
<evidence type="ECO:0000256" key="6">
    <source>
        <dbReference type="ARBA" id="ARBA00022989"/>
    </source>
</evidence>
<evidence type="ECO:0000256" key="5">
    <source>
        <dbReference type="ARBA" id="ARBA00022692"/>
    </source>
</evidence>
<dbReference type="InterPro" id="IPR001873">
    <property type="entry name" value="ENaC"/>
</dbReference>
<evidence type="ECO:0000313" key="15">
    <source>
        <dbReference type="EMBL" id="GMR30924.1"/>
    </source>
</evidence>
<dbReference type="PANTHER" id="PTHR11690">
    <property type="entry name" value="AMILORIDE-SENSITIVE SODIUM CHANNEL-RELATED"/>
    <property type="match status" value="1"/>
</dbReference>
<dbReference type="EMBL" id="BTRK01000001">
    <property type="protein sequence ID" value="GMR30924.1"/>
    <property type="molecule type" value="Genomic_DNA"/>
</dbReference>
<evidence type="ECO:0000256" key="7">
    <source>
        <dbReference type="ARBA" id="ARBA00023053"/>
    </source>
</evidence>
<gene>
    <name evidence="15" type="ORF">PMAYCL1PPCAC_01119</name>
</gene>
<evidence type="ECO:0000256" key="2">
    <source>
        <dbReference type="ARBA" id="ARBA00007193"/>
    </source>
</evidence>
<proteinExistence type="inferred from homology"/>
<comment type="similarity">
    <text evidence="2 13">Belongs to the amiloride-sensitive sodium channel (TC 1.A.6) family.</text>
</comment>
<evidence type="ECO:0000256" key="13">
    <source>
        <dbReference type="RuleBase" id="RU000679"/>
    </source>
</evidence>
<evidence type="ECO:0000256" key="1">
    <source>
        <dbReference type="ARBA" id="ARBA00004141"/>
    </source>
</evidence>
<keyword evidence="9 14" id="KW-0472">Membrane</keyword>
<accession>A0AAN4Z072</accession>
<evidence type="ECO:0000256" key="4">
    <source>
        <dbReference type="ARBA" id="ARBA00022461"/>
    </source>
</evidence>
<dbReference type="PRINTS" id="PR01078">
    <property type="entry name" value="AMINACHANNEL"/>
</dbReference>
<evidence type="ECO:0000256" key="14">
    <source>
        <dbReference type="SAM" id="Phobius"/>
    </source>
</evidence>
<dbReference type="Proteomes" id="UP001328107">
    <property type="component" value="Unassembled WGS sequence"/>
</dbReference>
<organism evidence="15 16">
    <name type="scientific">Pristionchus mayeri</name>
    <dbReference type="NCBI Taxonomy" id="1317129"/>
    <lineage>
        <taxon>Eukaryota</taxon>
        <taxon>Metazoa</taxon>
        <taxon>Ecdysozoa</taxon>
        <taxon>Nematoda</taxon>
        <taxon>Chromadorea</taxon>
        <taxon>Rhabditida</taxon>
        <taxon>Rhabditina</taxon>
        <taxon>Diplogasteromorpha</taxon>
        <taxon>Diplogasteroidea</taxon>
        <taxon>Neodiplogasteridae</taxon>
        <taxon>Pristionchus</taxon>
    </lineage>
</organism>
<comment type="subcellular location">
    <subcellularLocation>
        <location evidence="1">Membrane</location>
        <topology evidence="1">Multi-pass membrane protein</topology>
    </subcellularLocation>
</comment>
<evidence type="ECO:0000256" key="11">
    <source>
        <dbReference type="ARBA" id="ARBA00023201"/>
    </source>
</evidence>
<protein>
    <recommendedName>
        <fullName evidence="17">Ion channel</fullName>
    </recommendedName>
</protein>
<sequence>SFKRLQALFASKCISNLNQAQSFYFPGEYSVDGCFRSCYQDSVYRHCGCMDPQYTRKPGVKSCSFEKLACIGEMTARRGDPYYWSECRCGLPCGEEEYRYETSRAMKILTQNIHQTNSSTSELTSDIIIFFSTVDVHAQVEEWRFPVSRVFGLTGGFAGVLLGASVFFVIEIILLVVRIALIGFINKDTMMVRKVDYEG</sequence>
<dbReference type="GO" id="GO:0005886">
    <property type="term" value="C:plasma membrane"/>
    <property type="evidence" value="ECO:0007669"/>
    <property type="project" value="TreeGrafter"/>
</dbReference>
<keyword evidence="4 13" id="KW-0894">Sodium channel</keyword>
<keyword evidence="7" id="KW-0915">Sodium</keyword>
<name>A0AAN4Z072_9BILA</name>
<evidence type="ECO:0000256" key="12">
    <source>
        <dbReference type="ARBA" id="ARBA00023303"/>
    </source>
</evidence>